<keyword evidence="8" id="KW-0963">Cytoplasm</keyword>
<evidence type="ECO:0000313" key="11">
    <source>
        <dbReference type="EMBL" id="QDU86196.1"/>
    </source>
</evidence>
<dbReference type="PANTHER" id="PTHR10949:SF0">
    <property type="entry name" value="LIPOYL SYNTHASE, MITOCHONDRIAL"/>
    <property type="match status" value="1"/>
</dbReference>
<feature type="binding site" evidence="8">
    <location>
        <position position="308"/>
    </location>
    <ligand>
        <name>[4Fe-4S] cluster</name>
        <dbReference type="ChEBI" id="CHEBI:49883"/>
        <label>1</label>
    </ligand>
</feature>
<dbReference type="GO" id="GO:0046872">
    <property type="term" value="F:metal ion binding"/>
    <property type="evidence" value="ECO:0007669"/>
    <property type="project" value="UniProtKB-KW"/>
</dbReference>
<accession>A0A518D3Z8</accession>
<keyword evidence="3 8" id="KW-0949">S-adenosyl-L-methionine</keyword>
<dbReference type="Gene3D" id="3.20.20.70">
    <property type="entry name" value="Aldolase class I"/>
    <property type="match status" value="1"/>
</dbReference>
<dbReference type="GO" id="GO:0005737">
    <property type="term" value="C:cytoplasm"/>
    <property type="evidence" value="ECO:0007669"/>
    <property type="project" value="UniProtKB-SubCell"/>
</dbReference>
<comment type="pathway">
    <text evidence="8">Protein modification; protein lipoylation via endogenous pathway; protein N(6)-(lipoyl)lysine from octanoyl-[acyl-carrier-protein]: step 2/2.</text>
</comment>
<evidence type="ECO:0000256" key="9">
    <source>
        <dbReference type="SAM" id="MobiDB-lite"/>
    </source>
</evidence>
<dbReference type="SFLD" id="SFLDS00029">
    <property type="entry name" value="Radical_SAM"/>
    <property type="match status" value="1"/>
</dbReference>
<dbReference type="InterPro" id="IPR031691">
    <property type="entry name" value="LIAS_N"/>
</dbReference>
<dbReference type="PANTHER" id="PTHR10949">
    <property type="entry name" value="LIPOYL SYNTHASE"/>
    <property type="match status" value="1"/>
</dbReference>
<protein>
    <recommendedName>
        <fullName evidence="8">Lipoyl synthase</fullName>
        <ecNumber evidence="8">2.8.1.8</ecNumber>
    </recommendedName>
    <alternativeName>
        <fullName evidence="8">Lip-syn</fullName>
        <shortName evidence="8">LS</shortName>
    </alternativeName>
    <alternativeName>
        <fullName evidence="8">Lipoate synthase</fullName>
    </alternativeName>
    <alternativeName>
        <fullName evidence="8">Lipoic acid synthase</fullName>
    </alternativeName>
    <alternativeName>
        <fullName evidence="8">Sulfur insertion protein LipA</fullName>
    </alternativeName>
</protein>
<evidence type="ECO:0000313" key="12">
    <source>
        <dbReference type="Proteomes" id="UP000319342"/>
    </source>
</evidence>
<dbReference type="NCBIfam" id="NF009544">
    <property type="entry name" value="PRK12928.1"/>
    <property type="match status" value="1"/>
</dbReference>
<dbReference type="GO" id="GO:0016992">
    <property type="term" value="F:lipoate synthase activity"/>
    <property type="evidence" value="ECO:0007669"/>
    <property type="project" value="UniProtKB-UniRule"/>
</dbReference>
<evidence type="ECO:0000256" key="4">
    <source>
        <dbReference type="ARBA" id="ARBA00022723"/>
    </source>
</evidence>
<feature type="domain" description="Radical SAM core" evidence="10">
    <location>
        <begin position="78"/>
        <end position="297"/>
    </location>
</feature>
<comment type="cofactor">
    <cofactor evidence="8">
        <name>[4Fe-4S] cluster</name>
        <dbReference type="ChEBI" id="CHEBI:49883"/>
    </cofactor>
    <text evidence="8">Binds 2 [4Fe-4S] clusters per subunit. One cluster is coordinated with 3 cysteines and an exchangeable S-adenosyl-L-methionine.</text>
</comment>
<dbReference type="SMART" id="SM00729">
    <property type="entry name" value="Elp3"/>
    <property type="match status" value="1"/>
</dbReference>
<comment type="catalytic activity">
    <reaction evidence="7 8">
        <text>[[Fe-S] cluster scaffold protein carrying a second [4Fe-4S](2+) cluster] + N(6)-octanoyl-L-lysyl-[protein] + 2 oxidized [2Fe-2S]-[ferredoxin] + 2 S-adenosyl-L-methionine + 4 H(+) = [[Fe-S] cluster scaffold protein] + N(6)-[(R)-dihydrolipoyl]-L-lysyl-[protein] + 4 Fe(3+) + 2 hydrogen sulfide + 2 5'-deoxyadenosine + 2 L-methionine + 2 reduced [2Fe-2S]-[ferredoxin]</text>
        <dbReference type="Rhea" id="RHEA:16585"/>
        <dbReference type="Rhea" id="RHEA-COMP:9928"/>
        <dbReference type="Rhea" id="RHEA-COMP:10000"/>
        <dbReference type="Rhea" id="RHEA-COMP:10001"/>
        <dbReference type="Rhea" id="RHEA-COMP:10475"/>
        <dbReference type="Rhea" id="RHEA-COMP:14568"/>
        <dbReference type="Rhea" id="RHEA-COMP:14569"/>
        <dbReference type="ChEBI" id="CHEBI:15378"/>
        <dbReference type="ChEBI" id="CHEBI:17319"/>
        <dbReference type="ChEBI" id="CHEBI:29034"/>
        <dbReference type="ChEBI" id="CHEBI:29919"/>
        <dbReference type="ChEBI" id="CHEBI:33722"/>
        <dbReference type="ChEBI" id="CHEBI:33737"/>
        <dbReference type="ChEBI" id="CHEBI:33738"/>
        <dbReference type="ChEBI" id="CHEBI:57844"/>
        <dbReference type="ChEBI" id="CHEBI:59789"/>
        <dbReference type="ChEBI" id="CHEBI:78809"/>
        <dbReference type="ChEBI" id="CHEBI:83100"/>
        <dbReference type="EC" id="2.8.1.8"/>
    </reaction>
</comment>
<name>A0A518D3Z8_9BACT</name>
<dbReference type="Pfam" id="PF16881">
    <property type="entry name" value="LIAS_N"/>
    <property type="match status" value="1"/>
</dbReference>
<dbReference type="Pfam" id="PF04055">
    <property type="entry name" value="Radical_SAM"/>
    <property type="match status" value="1"/>
</dbReference>
<evidence type="ECO:0000256" key="8">
    <source>
        <dbReference type="HAMAP-Rule" id="MF_00206"/>
    </source>
</evidence>
<feature type="binding site" evidence="8">
    <location>
        <position position="62"/>
    </location>
    <ligand>
        <name>[4Fe-4S] cluster</name>
        <dbReference type="ChEBI" id="CHEBI:49883"/>
        <label>1</label>
    </ligand>
</feature>
<feature type="binding site" evidence="8">
    <location>
        <position position="99"/>
    </location>
    <ligand>
        <name>[4Fe-4S] cluster</name>
        <dbReference type="ChEBI" id="CHEBI:49883"/>
        <label>2</label>
        <note>4Fe-4S-S-AdoMet</note>
    </ligand>
</feature>
<dbReference type="NCBIfam" id="TIGR00510">
    <property type="entry name" value="lipA"/>
    <property type="match status" value="1"/>
</dbReference>
<dbReference type="PIRSF" id="PIRSF005963">
    <property type="entry name" value="Lipoyl_synth"/>
    <property type="match status" value="1"/>
</dbReference>
<comment type="subcellular location">
    <subcellularLocation>
        <location evidence="8">Cytoplasm</location>
    </subcellularLocation>
</comment>
<feature type="region of interest" description="Disordered" evidence="9">
    <location>
        <begin position="1"/>
        <end position="34"/>
    </location>
</feature>
<keyword evidence="4 8" id="KW-0479">Metal-binding</keyword>
<feature type="region of interest" description="Disordered" evidence="9">
    <location>
        <begin position="326"/>
        <end position="348"/>
    </location>
</feature>
<dbReference type="InterPro" id="IPR013785">
    <property type="entry name" value="Aldolase_TIM"/>
</dbReference>
<evidence type="ECO:0000256" key="7">
    <source>
        <dbReference type="ARBA" id="ARBA00047326"/>
    </source>
</evidence>
<feature type="binding site" evidence="8">
    <location>
        <position position="67"/>
    </location>
    <ligand>
        <name>[4Fe-4S] cluster</name>
        <dbReference type="ChEBI" id="CHEBI:49883"/>
        <label>1</label>
    </ligand>
</feature>
<evidence type="ECO:0000259" key="10">
    <source>
        <dbReference type="PROSITE" id="PS51918"/>
    </source>
</evidence>
<evidence type="ECO:0000256" key="5">
    <source>
        <dbReference type="ARBA" id="ARBA00023004"/>
    </source>
</evidence>
<dbReference type="PROSITE" id="PS51918">
    <property type="entry name" value="RADICAL_SAM"/>
    <property type="match status" value="1"/>
</dbReference>
<dbReference type="HAMAP" id="MF_00206">
    <property type="entry name" value="Lipoyl_synth"/>
    <property type="match status" value="1"/>
</dbReference>
<dbReference type="SFLD" id="SFLDG01058">
    <property type="entry name" value="lipoyl_synthase_like"/>
    <property type="match status" value="1"/>
</dbReference>
<evidence type="ECO:0000256" key="2">
    <source>
        <dbReference type="ARBA" id="ARBA00022679"/>
    </source>
</evidence>
<dbReference type="InterPro" id="IPR007197">
    <property type="entry name" value="rSAM"/>
</dbReference>
<comment type="function">
    <text evidence="8">Catalyzes the radical-mediated insertion of two sulfur atoms into the C-6 and C-8 positions of the octanoyl moiety bound to the lipoyl domains of lipoate-dependent enzymes, thereby converting the octanoylated domains into lipoylated derivatives.</text>
</comment>
<dbReference type="RefSeq" id="WP_145190980.1">
    <property type="nucleotide sequence ID" value="NZ_CP036290.1"/>
</dbReference>
<organism evidence="11 12">
    <name type="scientific">Rohdeia mirabilis</name>
    <dbReference type="NCBI Taxonomy" id="2528008"/>
    <lineage>
        <taxon>Bacteria</taxon>
        <taxon>Pseudomonadati</taxon>
        <taxon>Planctomycetota</taxon>
        <taxon>Planctomycetia</taxon>
        <taxon>Planctomycetia incertae sedis</taxon>
        <taxon>Rohdeia</taxon>
    </lineage>
</organism>
<dbReference type="InterPro" id="IPR006638">
    <property type="entry name" value="Elp3/MiaA/NifB-like_rSAM"/>
</dbReference>
<dbReference type="InterPro" id="IPR058240">
    <property type="entry name" value="rSAM_sf"/>
</dbReference>
<evidence type="ECO:0000256" key="1">
    <source>
        <dbReference type="ARBA" id="ARBA00022485"/>
    </source>
</evidence>
<keyword evidence="12" id="KW-1185">Reference proteome</keyword>
<dbReference type="GO" id="GO:0051539">
    <property type="term" value="F:4 iron, 4 sulfur cluster binding"/>
    <property type="evidence" value="ECO:0007669"/>
    <property type="project" value="UniProtKB-UniRule"/>
</dbReference>
<proteinExistence type="inferred from homology"/>
<dbReference type="NCBIfam" id="NF004019">
    <property type="entry name" value="PRK05481.1"/>
    <property type="match status" value="1"/>
</dbReference>
<dbReference type="InterPro" id="IPR003698">
    <property type="entry name" value="Lipoyl_synth"/>
</dbReference>
<feature type="binding site" evidence="8">
    <location>
        <position position="95"/>
    </location>
    <ligand>
        <name>[4Fe-4S] cluster</name>
        <dbReference type="ChEBI" id="CHEBI:49883"/>
        <label>2</label>
        <note>4Fe-4S-S-AdoMet</note>
    </ligand>
</feature>
<keyword evidence="6 8" id="KW-0411">Iron-sulfur</keyword>
<dbReference type="EMBL" id="CP036290">
    <property type="protein sequence ID" value="QDU86196.1"/>
    <property type="molecule type" value="Genomic_DNA"/>
</dbReference>
<dbReference type="Proteomes" id="UP000319342">
    <property type="component" value="Chromosome"/>
</dbReference>
<dbReference type="GO" id="GO:0009249">
    <property type="term" value="P:protein lipoylation"/>
    <property type="evidence" value="ECO:0007669"/>
    <property type="project" value="UniProtKB-UniRule"/>
</dbReference>
<keyword evidence="5 8" id="KW-0408">Iron</keyword>
<reference evidence="11 12" key="1">
    <citation type="submission" date="2019-02" db="EMBL/GenBank/DDBJ databases">
        <title>Deep-cultivation of Planctomycetes and their phenomic and genomic characterization uncovers novel biology.</title>
        <authorList>
            <person name="Wiegand S."/>
            <person name="Jogler M."/>
            <person name="Boedeker C."/>
            <person name="Pinto D."/>
            <person name="Vollmers J."/>
            <person name="Rivas-Marin E."/>
            <person name="Kohn T."/>
            <person name="Peeters S.H."/>
            <person name="Heuer A."/>
            <person name="Rast P."/>
            <person name="Oberbeckmann S."/>
            <person name="Bunk B."/>
            <person name="Jeske O."/>
            <person name="Meyerdierks A."/>
            <person name="Storesund J.E."/>
            <person name="Kallscheuer N."/>
            <person name="Luecker S."/>
            <person name="Lage O.M."/>
            <person name="Pohl T."/>
            <person name="Merkel B.J."/>
            <person name="Hornburger P."/>
            <person name="Mueller R.-W."/>
            <person name="Bruemmer F."/>
            <person name="Labrenz M."/>
            <person name="Spormann A.M."/>
            <person name="Op den Camp H."/>
            <person name="Overmann J."/>
            <person name="Amann R."/>
            <person name="Jetten M.S.M."/>
            <person name="Mascher T."/>
            <person name="Medema M.H."/>
            <person name="Devos D.P."/>
            <person name="Kaster A.-K."/>
            <person name="Ovreas L."/>
            <person name="Rohde M."/>
            <person name="Galperin M.Y."/>
            <person name="Jogler C."/>
        </authorList>
    </citation>
    <scope>NUCLEOTIDE SEQUENCE [LARGE SCALE GENOMIC DNA]</scope>
    <source>
        <strain evidence="11 12">Pla163</strain>
    </source>
</reference>
<comment type="similarity">
    <text evidence="8">Belongs to the radical SAM superfamily. Lipoyl synthase family.</text>
</comment>
<evidence type="ECO:0000256" key="6">
    <source>
        <dbReference type="ARBA" id="ARBA00023014"/>
    </source>
</evidence>
<evidence type="ECO:0000256" key="3">
    <source>
        <dbReference type="ARBA" id="ARBA00022691"/>
    </source>
</evidence>
<sequence length="348" mass="38046">MDRHDAQPSTDATAPLGGAATSKPTKPRFDRKPDWLKVPLPGGDGYAKLKKLTRELNLHTVCEEARCPNVGECWKGGGEGGAGATMTLMVLGDECTRRCRFCAVKTVLEAAPPDPDEPVHVGQAVAELALGYVVITSVDRDDLPDGGAAHYAACVRELRRQAPDTVVETLIPDYVGAPLATLMAARPHVLAHNVEVVPRLQRKIRDPRCSFERSLATLRQAKDESSDVFTKSALMVGLGESQQELVDSLGLLREADVDFMTIGQYLRPTPRHAPVREYVEPERFAELQRIGEGLGFAYVASGPLVRSSYKAAEYFAERLVRERLDGHSDDPRDAALPNANDPTSELRR</sequence>
<keyword evidence="2 8" id="KW-0808">Transferase</keyword>
<dbReference type="OrthoDB" id="9787898at2"/>
<feature type="binding site" evidence="8">
    <location>
        <position position="102"/>
    </location>
    <ligand>
        <name>[4Fe-4S] cluster</name>
        <dbReference type="ChEBI" id="CHEBI:49883"/>
        <label>2</label>
        <note>4Fe-4S-S-AdoMet</note>
    </ligand>
</feature>
<feature type="binding site" evidence="8">
    <location>
        <position position="73"/>
    </location>
    <ligand>
        <name>[4Fe-4S] cluster</name>
        <dbReference type="ChEBI" id="CHEBI:49883"/>
        <label>1</label>
    </ligand>
</feature>
<dbReference type="SFLD" id="SFLDF00271">
    <property type="entry name" value="lipoyl_synthase"/>
    <property type="match status" value="1"/>
</dbReference>
<dbReference type="CDD" id="cd01335">
    <property type="entry name" value="Radical_SAM"/>
    <property type="match status" value="1"/>
</dbReference>
<dbReference type="UniPathway" id="UPA00538">
    <property type="reaction ID" value="UER00593"/>
</dbReference>
<dbReference type="SUPFAM" id="SSF102114">
    <property type="entry name" value="Radical SAM enzymes"/>
    <property type="match status" value="1"/>
</dbReference>
<gene>
    <name evidence="8 11" type="primary">lipA</name>
    <name evidence="11" type="ORF">Pla163_33460</name>
</gene>
<dbReference type="EC" id="2.8.1.8" evidence="8"/>
<keyword evidence="1 8" id="KW-0004">4Fe-4S</keyword>
<dbReference type="AlphaFoldDB" id="A0A518D3Z8"/>